<reference evidence="2 3" key="1">
    <citation type="submission" date="2018-05" db="EMBL/GenBank/DDBJ databases">
        <title>Complete Genome Sequences of Extremely Thermoacidophilic, Metal-Mobilizing Type-Strain Members of the Archaeal Family Sulfolobaceae: Acidianus brierleyi DSM-1651T, Acidianus sulfidivorans DSM-18786T, Metallosphaera hakonensis DSM-7519T, and Metallosphaera prunae DSM-10039T.</title>
        <authorList>
            <person name="Counts J.A."/>
            <person name="Kelly R.M."/>
        </authorList>
    </citation>
    <scope>NUCLEOTIDE SEQUENCE [LARGE SCALE GENOMIC DNA]</scope>
    <source>
        <strain evidence="2 3">DSM 1651</strain>
    </source>
</reference>
<proteinExistence type="predicted"/>
<keyword evidence="1" id="KW-1133">Transmembrane helix</keyword>
<dbReference type="EMBL" id="CP029289">
    <property type="protein sequence ID" value="AWR94005.1"/>
    <property type="molecule type" value="Genomic_DNA"/>
</dbReference>
<dbReference type="Proteomes" id="UP000248044">
    <property type="component" value="Chromosome"/>
</dbReference>
<feature type="transmembrane region" description="Helical" evidence="1">
    <location>
        <begin position="86"/>
        <end position="105"/>
    </location>
</feature>
<keyword evidence="1" id="KW-0472">Membrane</keyword>
<feature type="transmembrane region" description="Helical" evidence="1">
    <location>
        <begin position="54"/>
        <end position="74"/>
    </location>
</feature>
<feature type="transmembrane region" description="Helical" evidence="1">
    <location>
        <begin position="12"/>
        <end position="42"/>
    </location>
</feature>
<keyword evidence="1" id="KW-0812">Transmembrane</keyword>
<gene>
    <name evidence="2" type="ORF">DFR85_04630</name>
</gene>
<accession>A0A2U9IDA7</accession>
<protein>
    <submittedName>
        <fullName evidence="2">Uncharacterized protein</fullName>
    </submittedName>
</protein>
<keyword evidence="3" id="KW-1185">Reference proteome</keyword>
<sequence length="108" mass="12034">MSGYKLKDEVNIAVIILTLMIAIFHINLVYSLVALSASVAYLMQNFRIPKIFSYIPPITIIFSPDLTGVLLSLLAVSSGYLIGRKVYFIGLIYEISLAFSLLYIVNLI</sequence>
<evidence type="ECO:0000313" key="3">
    <source>
        <dbReference type="Proteomes" id="UP000248044"/>
    </source>
</evidence>
<name>A0A2U9IDA7_9CREN</name>
<organism evidence="2 3">
    <name type="scientific">Acidianus brierleyi</name>
    <dbReference type="NCBI Taxonomy" id="41673"/>
    <lineage>
        <taxon>Archaea</taxon>
        <taxon>Thermoproteota</taxon>
        <taxon>Thermoprotei</taxon>
        <taxon>Sulfolobales</taxon>
        <taxon>Sulfolobaceae</taxon>
        <taxon>Acidianus</taxon>
    </lineage>
</organism>
<dbReference type="AlphaFoldDB" id="A0A2U9IDA7"/>
<evidence type="ECO:0000313" key="2">
    <source>
        <dbReference type="EMBL" id="AWR94005.1"/>
    </source>
</evidence>
<evidence type="ECO:0000256" key="1">
    <source>
        <dbReference type="SAM" id="Phobius"/>
    </source>
</evidence>
<dbReference type="KEGG" id="abri:DFR85_04630"/>